<dbReference type="Proteomes" id="UP000695026">
    <property type="component" value="Unplaced"/>
</dbReference>
<name>A0A9F5J1H2_PYTBI</name>
<feature type="signal peptide" evidence="1">
    <location>
        <begin position="1"/>
        <end position="18"/>
    </location>
</feature>
<dbReference type="InterPro" id="IPR002035">
    <property type="entry name" value="VWF_A"/>
</dbReference>
<accession>A0A9F5J1H2</accession>
<reference evidence="4" key="1">
    <citation type="submission" date="2025-08" db="UniProtKB">
        <authorList>
            <consortium name="RefSeq"/>
        </authorList>
    </citation>
    <scope>IDENTIFICATION</scope>
    <source>
        <tissue evidence="4">Liver</tissue>
    </source>
</reference>
<keyword evidence="3" id="KW-1185">Reference proteome</keyword>
<dbReference type="SMART" id="SM00327">
    <property type="entry name" value="VWA"/>
    <property type="match status" value="1"/>
</dbReference>
<dbReference type="AlphaFoldDB" id="A0A9F5J1H2"/>
<dbReference type="PROSITE" id="PS50234">
    <property type="entry name" value="VWFA"/>
    <property type="match status" value="1"/>
</dbReference>
<dbReference type="KEGG" id="pbi:112541623"/>
<evidence type="ECO:0000313" key="3">
    <source>
        <dbReference type="Proteomes" id="UP000695026"/>
    </source>
</evidence>
<dbReference type="InterPro" id="IPR036465">
    <property type="entry name" value="vWFA_dom_sf"/>
</dbReference>
<dbReference type="Gene3D" id="3.40.50.410">
    <property type="entry name" value="von Willebrand factor, type A domain"/>
    <property type="match status" value="1"/>
</dbReference>
<dbReference type="PANTHER" id="PTHR24020:SF84">
    <property type="entry name" value="VWFA DOMAIN-CONTAINING PROTEIN"/>
    <property type="match status" value="1"/>
</dbReference>
<organism evidence="3 4">
    <name type="scientific">Python bivittatus</name>
    <name type="common">Burmese python</name>
    <name type="synonym">Python molurus bivittatus</name>
    <dbReference type="NCBI Taxonomy" id="176946"/>
    <lineage>
        <taxon>Eukaryota</taxon>
        <taxon>Metazoa</taxon>
        <taxon>Chordata</taxon>
        <taxon>Craniata</taxon>
        <taxon>Vertebrata</taxon>
        <taxon>Euteleostomi</taxon>
        <taxon>Lepidosauria</taxon>
        <taxon>Squamata</taxon>
        <taxon>Bifurcata</taxon>
        <taxon>Unidentata</taxon>
        <taxon>Episquamata</taxon>
        <taxon>Toxicofera</taxon>
        <taxon>Serpentes</taxon>
        <taxon>Henophidia</taxon>
        <taxon>Pythonidae</taxon>
        <taxon>Python</taxon>
    </lineage>
</organism>
<evidence type="ECO:0000313" key="4">
    <source>
        <dbReference type="RefSeq" id="XP_025027686.1"/>
    </source>
</evidence>
<keyword evidence="1" id="KW-0732">Signal</keyword>
<dbReference type="GeneID" id="112541623"/>
<dbReference type="InterPro" id="IPR050525">
    <property type="entry name" value="ECM_Assembly_Org"/>
</dbReference>
<gene>
    <name evidence="4" type="primary">LOC112541623</name>
</gene>
<dbReference type="RefSeq" id="XP_025027686.1">
    <property type="nucleotide sequence ID" value="XM_025171918.1"/>
</dbReference>
<feature type="domain" description="VWFA" evidence="2">
    <location>
        <begin position="25"/>
        <end position="203"/>
    </location>
</feature>
<evidence type="ECO:0000256" key="1">
    <source>
        <dbReference type="SAM" id="SignalP"/>
    </source>
</evidence>
<sequence length="264" mass="29396">MGGLGLFIVTLLFLGVAACPNDPRDIVLLIDGSSSLRTTKFLELMLFVQLFCKTFPEDTLFSLLHFSDKSWEHFDFRYFQNHRNLDTVLQHASQLGGSSHTATAIRKAMEQFTPQKGARSNAKKFLVVVTDKKKAGDPLEYTDVVWEAERAGITRFAVGVGPMFLSRIAQQELHTMASHPATEHVFVLRQFSDLMDIRLKEKICASHGPVIPQPTLAPQISCASRSDPRVLQKLEQVMQALDQVKSKLDLLAARDGTCGHNSQG</sequence>
<evidence type="ECO:0000259" key="2">
    <source>
        <dbReference type="PROSITE" id="PS50234"/>
    </source>
</evidence>
<dbReference type="OMA" id="ARTGSMN"/>
<feature type="chain" id="PRO_5039938762" evidence="1">
    <location>
        <begin position="19"/>
        <end position="264"/>
    </location>
</feature>
<proteinExistence type="predicted"/>
<dbReference type="OrthoDB" id="5317514at2759"/>
<protein>
    <submittedName>
        <fullName evidence="4">Integrin alpha-M-like isoform X1</fullName>
    </submittedName>
</protein>
<dbReference type="SUPFAM" id="SSF53300">
    <property type="entry name" value="vWA-like"/>
    <property type="match status" value="1"/>
</dbReference>
<dbReference type="Pfam" id="PF00092">
    <property type="entry name" value="VWA"/>
    <property type="match status" value="1"/>
</dbReference>
<dbReference type="PANTHER" id="PTHR24020">
    <property type="entry name" value="COLLAGEN ALPHA"/>
    <property type="match status" value="1"/>
</dbReference>